<dbReference type="InterPro" id="IPR011623">
    <property type="entry name" value="7TMR_DISM_rcpt_extracell_dom1"/>
</dbReference>
<comment type="catalytic activity">
    <reaction evidence="2">
        <text>2 GTP = 3',3'-c-di-GMP + 2 diphosphate</text>
        <dbReference type="Rhea" id="RHEA:24898"/>
        <dbReference type="ChEBI" id="CHEBI:33019"/>
        <dbReference type="ChEBI" id="CHEBI:37565"/>
        <dbReference type="ChEBI" id="CHEBI:58805"/>
        <dbReference type="EC" id="2.7.7.65"/>
    </reaction>
</comment>
<evidence type="ECO:0000256" key="1">
    <source>
        <dbReference type="ARBA" id="ARBA00012528"/>
    </source>
</evidence>
<dbReference type="RefSeq" id="WP_145241814.1">
    <property type="nucleotide sequence ID" value="NZ_VNFF01000025.1"/>
</dbReference>
<evidence type="ECO:0000256" key="3">
    <source>
        <dbReference type="SAM" id="Phobius"/>
    </source>
</evidence>
<feature type="transmembrane region" description="Helical" evidence="3">
    <location>
        <begin position="214"/>
        <end position="234"/>
    </location>
</feature>
<dbReference type="Pfam" id="PF07696">
    <property type="entry name" value="7TMR-DISMED2"/>
    <property type="match status" value="1"/>
</dbReference>
<reference evidence="6 7" key="1">
    <citation type="submission" date="2019-07" db="EMBL/GenBank/DDBJ databases">
        <title>Diversity of Bacteria from Kongsfjorden, Arctic.</title>
        <authorList>
            <person name="Yu Y."/>
        </authorList>
    </citation>
    <scope>NUCLEOTIDE SEQUENCE [LARGE SCALE GENOMIC DNA]</scope>
    <source>
        <strain evidence="6 7">SM1927</strain>
    </source>
</reference>
<dbReference type="PANTHER" id="PTHR45138">
    <property type="entry name" value="REGULATORY COMPONENTS OF SENSORY TRANSDUCTION SYSTEM"/>
    <property type="match status" value="1"/>
</dbReference>
<feature type="transmembrane region" description="Helical" evidence="3">
    <location>
        <begin position="309"/>
        <end position="325"/>
    </location>
</feature>
<keyword evidence="3" id="KW-0472">Membrane</keyword>
<dbReference type="PANTHER" id="PTHR45138:SF9">
    <property type="entry name" value="DIGUANYLATE CYCLASE DGCM-RELATED"/>
    <property type="match status" value="1"/>
</dbReference>
<evidence type="ECO:0000256" key="2">
    <source>
        <dbReference type="ARBA" id="ARBA00034247"/>
    </source>
</evidence>
<dbReference type="Proteomes" id="UP000317938">
    <property type="component" value="Unassembled WGS sequence"/>
</dbReference>
<feature type="domain" description="GGDEF" evidence="5">
    <location>
        <begin position="433"/>
        <end position="566"/>
    </location>
</feature>
<dbReference type="NCBIfam" id="TIGR00254">
    <property type="entry name" value="GGDEF"/>
    <property type="match status" value="1"/>
</dbReference>
<proteinExistence type="predicted"/>
<dbReference type="PROSITE" id="PS51257">
    <property type="entry name" value="PROKAR_LIPOPROTEIN"/>
    <property type="match status" value="1"/>
</dbReference>
<dbReference type="Gene3D" id="3.30.70.270">
    <property type="match status" value="1"/>
</dbReference>
<name>A0ABY3F9G5_9GAMM</name>
<dbReference type="InterPro" id="IPR043128">
    <property type="entry name" value="Rev_trsase/Diguanyl_cyclase"/>
</dbReference>
<keyword evidence="3" id="KW-0812">Transmembrane</keyword>
<feature type="transmembrane region" description="Helical" evidence="3">
    <location>
        <begin position="334"/>
        <end position="353"/>
    </location>
</feature>
<dbReference type="InterPro" id="IPR050469">
    <property type="entry name" value="Diguanylate_Cyclase"/>
</dbReference>
<evidence type="ECO:0000259" key="5">
    <source>
        <dbReference type="PROSITE" id="PS50887"/>
    </source>
</evidence>
<evidence type="ECO:0000313" key="7">
    <source>
        <dbReference type="Proteomes" id="UP000317938"/>
    </source>
</evidence>
<keyword evidence="4" id="KW-0732">Signal</keyword>
<dbReference type="Pfam" id="PF07695">
    <property type="entry name" value="7TMR-DISM_7TM"/>
    <property type="match status" value="1"/>
</dbReference>
<organism evidence="6 7">
    <name type="scientific">Pseudoalteromonas neustonica</name>
    <dbReference type="NCBI Taxonomy" id="1840331"/>
    <lineage>
        <taxon>Bacteria</taxon>
        <taxon>Pseudomonadati</taxon>
        <taxon>Pseudomonadota</taxon>
        <taxon>Gammaproteobacteria</taxon>
        <taxon>Alteromonadales</taxon>
        <taxon>Pseudoalteromonadaceae</taxon>
        <taxon>Pseudoalteromonas</taxon>
    </lineage>
</organism>
<evidence type="ECO:0000313" key="6">
    <source>
        <dbReference type="EMBL" id="TVU80398.1"/>
    </source>
</evidence>
<accession>A0ABY3F9G5</accession>
<feature type="transmembrane region" description="Helical" evidence="3">
    <location>
        <begin position="279"/>
        <end position="297"/>
    </location>
</feature>
<keyword evidence="7" id="KW-1185">Reference proteome</keyword>
<dbReference type="Pfam" id="PF00990">
    <property type="entry name" value="GGDEF"/>
    <property type="match status" value="1"/>
</dbReference>
<feature type="transmembrane region" description="Helical" evidence="3">
    <location>
        <begin position="365"/>
        <end position="384"/>
    </location>
</feature>
<dbReference type="PROSITE" id="PS50887">
    <property type="entry name" value="GGDEF"/>
    <property type="match status" value="1"/>
</dbReference>
<dbReference type="CDD" id="cd01949">
    <property type="entry name" value="GGDEF"/>
    <property type="match status" value="1"/>
</dbReference>
<dbReference type="Gene3D" id="2.60.40.2380">
    <property type="match status" value="1"/>
</dbReference>
<dbReference type="InterPro" id="IPR011622">
    <property type="entry name" value="7TMR_DISM_rcpt_extracell_dom2"/>
</dbReference>
<dbReference type="SMART" id="SM00267">
    <property type="entry name" value="GGDEF"/>
    <property type="match status" value="1"/>
</dbReference>
<protein>
    <recommendedName>
        <fullName evidence="1">diguanylate cyclase</fullName>
        <ecNumber evidence="1">2.7.7.65</ecNumber>
    </recommendedName>
</protein>
<feature type="transmembrane region" description="Helical" evidence="3">
    <location>
        <begin position="187"/>
        <end position="207"/>
    </location>
</feature>
<keyword evidence="3" id="KW-1133">Transmembrane helix</keyword>
<dbReference type="EC" id="2.7.7.65" evidence="1"/>
<dbReference type="InterPro" id="IPR029787">
    <property type="entry name" value="Nucleotide_cyclase"/>
</dbReference>
<feature type="signal peptide" evidence="4">
    <location>
        <begin position="1"/>
        <end position="20"/>
    </location>
</feature>
<sequence>MVNRVLYLFLLIFISCGVYAKTESLQSPNVNIKTANVNLTQFPMGYFIDTSLEMPFEQIQQQQFTPSKSEVTLGPNAKITWSKIIINNESPQQLRLFLHNSDAYHLQDIDFYETKNGELLKQINIQLDKPGPHPNIFGGSAIFSFHLAAGENKTIFVRSVTFSHQWYALALFDEEYSKRALVGSSSYIALLVGMMLALMLYNFFLYLSARKIENIVYAFYLISGIIWVSLSYGLGANFFGIFSADLLQFNSTLYSMPSFLILFMMLIFETKKRYPKEHIALCIILTILVAEFFYSLFDLVSALKPASSLAALMMTVTLGVSISLWRKRDPLAKYFFLGHAMFIIFNMLAVLYYKGITESNQINSHGVGIGIVLEALMMAFILSYRIRTLEKIKSAQSELKRLADTDPLTKLYNRRYFDKACSQLLAKSKTAKKELSIIIADLDFFKGINDTYGHDIGDRVIIEFANILTKQQKVDDIACRFGGEEFILLLNCDADNAKIIAQRIRSTAEKCIVKTENNQEVRFTVSIGINQVSQTANNIKESISLADQALYKAKKQGRNCVVVIKE</sequence>
<dbReference type="SUPFAM" id="SSF55073">
    <property type="entry name" value="Nucleotide cyclase"/>
    <property type="match status" value="1"/>
</dbReference>
<feature type="chain" id="PRO_5045227988" description="diguanylate cyclase" evidence="4">
    <location>
        <begin position="21"/>
        <end position="566"/>
    </location>
</feature>
<comment type="caution">
    <text evidence="6">The sequence shown here is derived from an EMBL/GenBank/DDBJ whole genome shotgun (WGS) entry which is preliminary data.</text>
</comment>
<dbReference type="InterPro" id="IPR000160">
    <property type="entry name" value="GGDEF_dom"/>
</dbReference>
<evidence type="ECO:0000256" key="4">
    <source>
        <dbReference type="SAM" id="SignalP"/>
    </source>
</evidence>
<gene>
    <name evidence="6" type="ORF">FQP85_19750</name>
</gene>
<dbReference type="EMBL" id="VNFF01000025">
    <property type="protein sequence ID" value="TVU80398.1"/>
    <property type="molecule type" value="Genomic_DNA"/>
</dbReference>
<feature type="transmembrane region" description="Helical" evidence="3">
    <location>
        <begin position="246"/>
        <end position="267"/>
    </location>
</feature>